<reference evidence="1 2" key="1">
    <citation type="submission" date="2016-10" db="EMBL/GenBank/DDBJ databases">
        <title>Comparative genomics of Bacillus thuringiensis reveals a path to pathogens against multiple invertebrate hosts.</title>
        <authorList>
            <person name="Zheng J."/>
            <person name="Gao Q."/>
            <person name="Liu H."/>
            <person name="Peng D."/>
            <person name="Ruan L."/>
            <person name="Sun M."/>
        </authorList>
    </citation>
    <scope>NUCLEOTIDE SEQUENCE [LARGE SCALE GENOMIC DNA]</scope>
    <source>
        <strain evidence="1">T30001</strain>
    </source>
</reference>
<evidence type="ECO:0000313" key="2">
    <source>
        <dbReference type="Proteomes" id="UP000195160"/>
    </source>
</evidence>
<dbReference type="AlphaFoldDB" id="A0A9X6RI03"/>
<proteinExistence type="predicted"/>
<dbReference type="EMBL" id="MOOV01000073">
    <property type="protein sequence ID" value="OUC02671.1"/>
    <property type="molecule type" value="Genomic_DNA"/>
</dbReference>
<sequence length="298" mass="33285">MSQCYGNAKFNPAFEKLLSEKGVTAKVNEPKLEAGSVTVGGAIDDKNFAGLDGDFPFIDVTFKVENDEFYEANAQLESPIFVYWKQGESEPNKMRVLQDQTFSVMSLNSLVEGHIKPGAFLNEREYLDEKFDYTKLGVKVYATDSYRHKFEGSLDEYGYFKLNGLPVNKCDYNLYVEVPGHLTSRLTTKLGTEKDGKLLSQYYYARPDENLAGDVNGDKVIDIKDAEIIASNYGKKGLTVKDGGLNKDGIVDEKDIRFVEKNFLKKGPDAFKSQTPVEKSKSGTLADILKKLGLTPKK</sequence>
<dbReference type="GO" id="GO:0000272">
    <property type="term" value="P:polysaccharide catabolic process"/>
    <property type="evidence" value="ECO:0007669"/>
    <property type="project" value="InterPro"/>
</dbReference>
<dbReference type="InterPro" id="IPR036439">
    <property type="entry name" value="Dockerin_dom_sf"/>
</dbReference>
<dbReference type="Gene3D" id="2.60.40.4130">
    <property type="match status" value="1"/>
</dbReference>
<gene>
    <name evidence="1" type="ORF">BK784_07580</name>
</gene>
<dbReference type="Proteomes" id="UP000195160">
    <property type="component" value="Unassembled WGS sequence"/>
</dbReference>
<dbReference type="CDD" id="cd14254">
    <property type="entry name" value="Dockerin_II"/>
    <property type="match status" value="1"/>
</dbReference>
<protein>
    <submittedName>
        <fullName evidence="1">Uncharacterized protein</fullName>
    </submittedName>
</protein>
<name>A0A9X6RI03_BACTV</name>
<comment type="caution">
    <text evidence="1">The sequence shown here is derived from an EMBL/GenBank/DDBJ whole genome shotgun (WGS) entry which is preliminary data.</text>
</comment>
<accession>A0A9X6RI03</accession>
<organism evidence="1 2">
    <name type="scientific">Bacillus thuringiensis subsp. medellin</name>
    <dbReference type="NCBI Taxonomy" id="79672"/>
    <lineage>
        <taxon>Bacteria</taxon>
        <taxon>Bacillati</taxon>
        <taxon>Bacillota</taxon>
        <taxon>Bacilli</taxon>
        <taxon>Bacillales</taxon>
        <taxon>Bacillaceae</taxon>
        <taxon>Bacillus</taxon>
        <taxon>Bacillus cereus group</taxon>
    </lineage>
</organism>
<evidence type="ECO:0000313" key="1">
    <source>
        <dbReference type="EMBL" id="OUC02671.1"/>
    </source>
</evidence>
<dbReference type="SUPFAM" id="SSF63446">
    <property type="entry name" value="Type I dockerin domain"/>
    <property type="match status" value="1"/>
</dbReference>